<evidence type="ECO:0000256" key="11">
    <source>
        <dbReference type="ARBA" id="ARBA00023157"/>
    </source>
</evidence>
<dbReference type="InterPro" id="IPR025661">
    <property type="entry name" value="Pept_asp_AS"/>
</dbReference>
<keyword evidence="7" id="KW-0645">Protease</keyword>
<evidence type="ECO:0000256" key="13">
    <source>
        <dbReference type="ARBA" id="ARBA00023214"/>
    </source>
</evidence>
<comment type="function">
    <text evidence="18">Thiol protease. Has dipeptidylpeptidase activity. Active against a broad range of dipeptide substrates composed of both polar and hydrophobic amino acids. Proline cannot occupy the P1 position and arginine cannot occupy the P2 position of the substrate. Can act as both an exopeptidase and endopeptidase. Activates serine proteases such as elastase, cathepsin G and granzymes A and B.</text>
</comment>
<keyword evidence="8" id="KW-0378">Hydrolase</keyword>
<evidence type="ECO:0000313" key="22">
    <source>
        <dbReference type="Proteomes" id="UP001642483"/>
    </source>
</evidence>
<keyword evidence="13" id="KW-0868">Chloride</keyword>
<dbReference type="EMBL" id="CAWYQH010000119">
    <property type="protein sequence ID" value="CAK8691477.1"/>
    <property type="molecule type" value="Genomic_DNA"/>
</dbReference>
<dbReference type="InterPro" id="IPR038765">
    <property type="entry name" value="Papain-like_cys_pep_sf"/>
</dbReference>
<evidence type="ECO:0000256" key="7">
    <source>
        <dbReference type="ARBA" id="ARBA00022670"/>
    </source>
</evidence>
<feature type="chain" id="PRO_5046263385" description="Dipeptidyl peptidase 1" evidence="19">
    <location>
        <begin position="20"/>
        <end position="478"/>
    </location>
</feature>
<keyword evidence="12" id="KW-0325">Glycoprotein</keyword>
<evidence type="ECO:0000256" key="3">
    <source>
        <dbReference type="ARBA" id="ARBA00008455"/>
    </source>
</evidence>
<sequence>MDKFLVAIFLVCLCTGVLGDTPANCTHEDLIGTWNFYVSEGGHDRTLDCSSPGKVMYVISMTFSGMNSIVTNSDGAVGTFNLIYNQGFEAVVGYRKYFAFFEWKTVDANHSTYWCDRTMYGQSHDVLGNDWACFTAVKQQKHLSGMLFERQNWKGNVVRNPAGSYDEELLKQPYVIKKKFVNQINKEQKSWVAQAYPELGKMSYGDVLKRSGYGNGPITRPNLPRKLKFVSNYVKARLPEAWDWRNVNGKDYVSPIRNQGSCGSCYAFASMAMLEARIRIMTNNTQTPVFSTQEVVSCGKYSQGCDGGFPYLIAGKYAQDFGVVEEHCYPYVGKDTPSCKPAVANCKRTYAAKYEYVGGYYGACTEELMMQDLVANGPVAVGIEVYEDFQLYESGIYHHVTELRSPLDGAFNPFELTNHAVLVVGFGADSKTGEKYWIVKNSWGEAWGEKGYVRIRRGTDEIAIESLAVQSFPIPQLQ</sequence>
<evidence type="ECO:0000256" key="16">
    <source>
        <dbReference type="ARBA" id="ARBA00030778"/>
    </source>
</evidence>
<dbReference type="InterPro" id="IPR014882">
    <property type="entry name" value="CathepsinC_exc"/>
</dbReference>
<dbReference type="PROSITE" id="PS00639">
    <property type="entry name" value="THIOL_PROTEASE_HIS"/>
    <property type="match status" value="1"/>
</dbReference>
<dbReference type="Proteomes" id="UP001642483">
    <property type="component" value="Unassembled WGS sequence"/>
</dbReference>
<evidence type="ECO:0000256" key="12">
    <source>
        <dbReference type="ARBA" id="ARBA00023180"/>
    </source>
</evidence>
<comment type="cofactor">
    <cofactor evidence="2">
        <name>chloride</name>
        <dbReference type="ChEBI" id="CHEBI:17996"/>
    </cofactor>
</comment>
<dbReference type="SUPFAM" id="SSF75001">
    <property type="entry name" value="Dipeptidyl peptidase I (cathepsin C), exclusion domain"/>
    <property type="match status" value="1"/>
</dbReference>
<dbReference type="Gene3D" id="2.40.128.80">
    <property type="entry name" value="Cathepsin C, exclusion domain"/>
    <property type="match status" value="1"/>
</dbReference>
<evidence type="ECO:0000256" key="1">
    <source>
        <dbReference type="ARBA" id="ARBA00000738"/>
    </source>
</evidence>
<evidence type="ECO:0000256" key="15">
    <source>
        <dbReference type="ARBA" id="ARBA00029779"/>
    </source>
</evidence>
<proteinExistence type="inferred from homology"/>
<evidence type="ECO:0000313" key="21">
    <source>
        <dbReference type="EMBL" id="CAK8691477.1"/>
    </source>
</evidence>
<keyword evidence="22" id="KW-1185">Reference proteome</keyword>
<organism evidence="21 22">
    <name type="scientific">Clavelina lepadiformis</name>
    <name type="common">Light-bulb sea squirt</name>
    <name type="synonym">Ascidia lepadiformis</name>
    <dbReference type="NCBI Taxonomy" id="159417"/>
    <lineage>
        <taxon>Eukaryota</taxon>
        <taxon>Metazoa</taxon>
        <taxon>Chordata</taxon>
        <taxon>Tunicata</taxon>
        <taxon>Ascidiacea</taxon>
        <taxon>Aplousobranchia</taxon>
        <taxon>Clavelinidae</taxon>
        <taxon>Clavelina</taxon>
    </lineage>
</organism>
<dbReference type="PROSITE" id="PS00640">
    <property type="entry name" value="THIOL_PROTEASE_ASN"/>
    <property type="match status" value="1"/>
</dbReference>
<reference evidence="21 22" key="1">
    <citation type="submission" date="2024-02" db="EMBL/GenBank/DDBJ databases">
        <authorList>
            <person name="Daric V."/>
            <person name="Darras S."/>
        </authorList>
    </citation>
    <scope>NUCLEOTIDE SEQUENCE [LARGE SCALE GENOMIC DNA]</scope>
</reference>
<dbReference type="InterPro" id="IPR025660">
    <property type="entry name" value="Pept_his_AS"/>
</dbReference>
<evidence type="ECO:0000256" key="10">
    <source>
        <dbReference type="ARBA" id="ARBA00023145"/>
    </source>
</evidence>
<evidence type="ECO:0000256" key="9">
    <source>
        <dbReference type="ARBA" id="ARBA00022807"/>
    </source>
</evidence>
<dbReference type="InterPro" id="IPR000169">
    <property type="entry name" value="Pept_cys_AS"/>
</dbReference>
<dbReference type="InterPro" id="IPR013128">
    <property type="entry name" value="Peptidase_C1A"/>
</dbReference>
<gene>
    <name evidence="21" type="ORF">CVLEPA_LOCUS24181</name>
</gene>
<dbReference type="Pfam" id="PF08773">
    <property type="entry name" value="CathepsinC_exc"/>
    <property type="match status" value="1"/>
</dbReference>
<evidence type="ECO:0000256" key="14">
    <source>
        <dbReference type="ARBA" id="ARBA00029762"/>
    </source>
</evidence>
<evidence type="ECO:0000256" key="5">
    <source>
        <dbReference type="ARBA" id="ARBA00012059"/>
    </source>
</evidence>
<keyword evidence="10" id="KW-0865">Zymogen</keyword>
<accession>A0ABP0GIC1</accession>
<evidence type="ECO:0000256" key="2">
    <source>
        <dbReference type="ARBA" id="ARBA00001923"/>
    </source>
</evidence>
<dbReference type="SUPFAM" id="SSF54001">
    <property type="entry name" value="Cysteine proteinases"/>
    <property type="match status" value="1"/>
</dbReference>
<name>A0ABP0GIC1_CLALP</name>
<dbReference type="PROSITE" id="PS00139">
    <property type="entry name" value="THIOL_PROTEASE_CYS"/>
    <property type="match status" value="1"/>
</dbReference>
<dbReference type="InterPro" id="IPR039412">
    <property type="entry name" value="CatC"/>
</dbReference>
<dbReference type="PRINTS" id="PR00705">
    <property type="entry name" value="PAPAIN"/>
</dbReference>
<comment type="caution">
    <text evidence="21">The sequence shown here is derived from an EMBL/GenBank/DDBJ whole genome shotgun (WGS) entry which is preliminary data.</text>
</comment>
<keyword evidence="9" id="KW-0788">Thiol protease</keyword>
<feature type="domain" description="Peptidase C1A papain C-terminal" evidence="20">
    <location>
        <begin position="238"/>
        <end position="472"/>
    </location>
</feature>
<protein>
    <recommendedName>
        <fullName evidence="6">Dipeptidyl peptidase 1</fullName>
        <ecNumber evidence="5">3.4.14.1</ecNumber>
    </recommendedName>
    <alternativeName>
        <fullName evidence="15">Cathepsin C</fullName>
    </alternativeName>
    <alternativeName>
        <fullName evidence="14">Cathepsin J</fullName>
    </alternativeName>
    <alternativeName>
        <fullName evidence="17">Dipeptidyl peptidase I</fullName>
    </alternativeName>
    <alternativeName>
        <fullName evidence="16">Dipeptidyl transferase</fullName>
    </alternativeName>
</protein>
<dbReference type="SMART" id="SM00645">
    <property type="entry name" value="Pept_C1"/>
    <property type="match status" value="1"/>
</dbReference>
<dbReference type="Gene3D" id="3.90.70.10">
    <property type="entry name" value="Cysteine proteinases"/>
    <property type="match status" value="1"/>
</dbReference>
<dbReference type="InterPro" id="IPR036496">
    <property type="entry name" value="CathepsinC_exc_dom_sf"/>
</dbReference>
<evidence type="ECO:0000259" key="20">
    <source>
        <dbReference type="SMART" id="SM00645"/>
    </source>
</evidence>
<dbReference type="PANTHER" id="PTHR12411">
    <property type="entry name" value="CYSTEINE PROTEASE FAMILY C1-RELATED"/>
    <property type="match status" value="1"/>
</dbReference>
<evidence type="ECO:0000256" key="6">
    <source>
        <dbReference type="ARBA" id="ARBA00014709"/>
    </source>
</evidence>
<comment type="catalytic activity">
    <reaction evidence="1">
        <text>Release of an N-terminal dipeptide, Xaa-Yaa-|-Zaa-, except when Xaa is Arg or Lys, or Yaa or Zaa is Pro.</text>
        <dbReference type="EC" id="3.4.14.1"/>
    </reaction>
</comment>
<dbReference type="EC" id="3.4.14.1" evidence="5"/>
<keyword evidence="11" id="KW-1015">Disulfide bond</keyword>
<keyword evidence="19" id="KW-0732">Signal</keyword>
<feature type="signal peptide" evidence="19">
    <location>
        <begin position="1"/>
        <end position="19"/>
    </location>
</feature>
<evidence type="ECO:0000256" key="4">
    <source>
        <dbReference type="ARBA" id="ARBA00011610"/>
    </source>
</evidence>
<evidence type="ECO:0000256" key="19">
    <source>
        <dbReference type="SAM" id="SignalP"/>
    </source>
</evidence>
<dbReference type="Pfam" id="PF00112">
    <property type="entry name" value="Peptidase_C1"/>
    <property type="match status" value="1"/>
</dbReference>
<dbReference type="InterPro" id="IPR000668">
    <property type="entry name" value="Peptidase_C1A_C"/>
</dbReference>
<evidence type="ECO:0000256" key="18">
    <source>
        <dbReference type="ARBA" id="ARBA00045556"/>
    </source>
</evidence>
<comment type="similarity">
    <text evidence="3">Belongs to the peptidase C1 family.</text>
</comment>
<evidence type="ECO:0000256" key="17">
    <source>
        <dbReference type="ARBA" id="ARBA00032961"/>
    </source>
</evidence>
<dbReference type="CDD" id="cd02621">
    <property type="entry name" value="Peptidase_C1A_CathepsinC"/>
    <property type="match status" value="1"/>
</dbReference>
<comment type="subunit">
    <text evidence="4">Tetramer of heterotrimers consisting of exclusion domain, heavy- and light chains.</text>
</comment>
<evidence type="ECO:0000256" key="8">
    <source>
        <dbReference type="ARBA" id="ARBA00022801"/>
    </source>
</evidence>